<evidence type="ECO:0000313" key="2">
    <source>
        <dbReference type="EMBL" id="QGR20361.1"/>
    </source>
</evidence>
<dbReference type="Proteomes" id="UP000423396">
    <property type="component" value="Chromosome"/>
</dbReference>
<feature type="transmembrane region" description="Helical" evidence="1">
    <location>
        <begin position="116"/>
        <end position="137"/>
    </location>
</feature>
<dbReference type="RefSeq" id="WP_156007812.1">
    <property type="nucleotide sequence ID" value="NZ_CP045483.1"/>
</dbReference>
<reference evidence="2 3" key="1">
    <citation type="submission" date="2019-10" db="EMBL/GenBank/DDBJ databases">
        <title>Genome Sequences from Six Type Strain Members of the Archaeal Family Sulfolobaceae: Acidianus ambivalens, Acidianus infernus, Metallosphaera prunae, Stygiolobus azoricus, Sulfolobus metallicus, and Sulfurisphaera ohwakuensis.</title>
        <authorList>
            <person name="Counts J.A."/>
            <person name="Kelly R.M."/>
        </authorList>
    </citation>
    <scope>NUCLEOTIDE SEQUENCE [LARGE SCALE GENOMIC DNA]</scope>
    <source>
        <strain evidence="2 3">FC6</strain>
    </source>
</reference>
<dbReference type="KEGG" id="sazo:D1868_10420"/>
<evidence type="ECO:0000256" key="1">
    <source>
        <dbReference type="SAM" id="Phobius"/>
    </source>
</evidence>
<organism evidence="2 3">
    <name type="scientific">Stygiolobus azoricus</name>
    <dbReference type="NCBI Taxonomy" id="41675"/>
    <lineage>
        <taxon>Archaea</taxon>
        <taxon>Thermoproteota</taxon>
        <taxon>Thermoprotei</taxon>
        <taxon>Sulfolobales</taxon>
        <taxon>Sulfolobaceae</taxon>
        <taxon>Stygiolobus</taxon>
    </lineage>
</organism>
<name>A0A650CR79_9CREN</name>
<keyword evidence="1" id="KW-1133">Transmembrane helix</keyword>
<proteinExistence type="predicted"/>
<sequence>METRTTVLLSVILLILPIVPAYVLNYPAFLVASAIGLIIVLYIMYSNRTWKTLKGKVVGTYFSGVFAVGVTLGIFFSAYSKPKLFAETGLIFIIPFIVQFLLLLKDILPSMISKELLYFSNGYVPFLLVLIIGSVIGRFLSSFYSLIILYSGTLVVAILVFLYFRRSG</sequence>
<keyword evidence="3" id="KW-1185">Reference proteome</keyword>
<keyword evidence="1" id="KW-0812">Transmembrane</keyword>
<protein>
    <submittedName>
        <fullName evidence="2">Uncharacterized protein</fullName>
    </submittedName>
</protein>
<feature type="transmembrane region" description="Helical" evidence="1">
    <location>
        <begin position="57"/>
        <end position="78"/>
    </location>
</feature>
<evidence type="ECO:0000313" key="3">
    <source>
        <dbReference type="Proteomes" id="UP000423396"/>
    </source>
</evidence>
<keyword evidence="1" id="KW-0472">Membrane</keyword>
<feature type="transmembrane region" description="Helical" evidence="1">
    <location>
        <begin position="7"/>
        <end position="23"/>
    </location>
</feature>
<dbReference type="EMBL" id="CP045483">
    <property type="protein sequence ID" value="QGR20361.1"/>
    <property type="molecule type" value="Genomic_DNA"/>
</dbReference>
<feature type="transmembrane region" description="Helical" evidence="1">
    <location>
        <begin position="29"/>
        <end position="45"/>
    </location>
</feature>
<gene>
    <name evidence="2" type="ORF">D1868_10420</name>
</gene>
<feature type="transmembrane region" description="Helical" evidence="1">
    <location>
        <begin position="143"/>
        <end position="164"/>
    </location>
</feature>
<accession>A0A650CR79</accession>
<feature type="transmembrane region" description="Helical" evidence="1">
    <location>
        <begin position="84"/>
        <end position="104"/>
    </location>
</feature>
<dbReference type="OrthoDB" id="42930at2157"/>
<dbReference type="GeneID" id="42799490"/>
<dbReference type="AlphaFoldDB" id="A0A650CR79"/>